<evidence type="ECO:0000259" key="1">
    <source>
        <dbReference type="PROSITE" id="PS51186"/>
    </source>
</evidence>
<dbReference type="PANTHER" id="PTHR43792">
    <property type="entry name" value="GNAT FAMILY, PUTATIVE (AFU_ORTHOLOGUE AFUA_3G00765)-RELATED-RELATED"/>
    <property type="match status" value="1"/>
</dbReference>
<dbReference type="RefSeq" id="WP_181536831.1">
    <property type="nucleotide sequence ID" value="NZ_JACDUU010000002.1"/>
</dbReference>
<proteinExistence type="predicted"/>
<dbReference type="PROSITE" id="PS51186">
    <property type="entry name" value="GNAT"/>
    <property type="match status" value="1"/>
</dbReference>
<dbReference type="SUPFAM" id="SSF55729">
    <property type="entry name" value="Acyl-CoA N-acyltransferases (Nat)"/>
    <property type="match status" value="1"/>
</dbReference>
<dbReference type="Gene3D" id="3.40.630.30">
    <property type="match status" value="1"/>
</dbReference>
<keyword evidence="2" id="KW-0012">Acyltransferase</keyword>
<dbReference type="EMBL" id="JACDUU010000002">
    <property type="protein sequence ID" value="MBA2870945.1"/>
    <property type="molecule type" value="Genomic_DNA"/>
</dbReference>
<accession>A0A7V9YZ02</accession>
<protein>
    <submittedName>
        <fullName evidence="2">Ribosomal-protein-alanine N-acetyltransferase</fullName>
        <ecNumber evidence="2">2.3.1.267</ecNumber>
    </submittedName>
</protein>
<organism evidence="2 3">
    <name type="scientific">[Anoxybacillus] calidus</name>
    <dbReference type="NCBI Taxonomy" id="575178"/>
    <lineage>
        <taxon>Bacteria</taxon>
        <taxon>Bacillati</taxon>
        <taxon>Bacillota</taxon>
        <taxon>Bacilli</taxon>
        <taxon>Bacillales</taxon>
        <taxon>Anoxybacillaceae</taxon>
        <taxon>Paranoxybacillus</taxon>
    </lineage>
</organism>
<gene>
    <name evidence="2" type="ORF">HNQ85_001215</name>
</gene>
<evidence type="ECO:0000313" key="3">
    <source>
        <dbReference type="Proteomes" id="UP000580891"/>
    </source>
</evidence>
<comment type="caution">
    <text evidence="2">The sequence shown here is derived from an EMBL/GenBank/DDBJ whole genome shotgun (WGS) entry which is preliminary data.</text>
</comment>
<dbReference type="InterPro" id="IPR016181">
    <property type="entry name" value="Acyl_CoA_acyltransferase"/>
</dbReference>
<dbReference type="InterPro" id="IPR051531">
    <property type="entry name" value="N-acetyltransferase"/>
</dbReference>
<name>A0A7V9YZ02_9BACL</name>
<dbReference type="GO" id="GO:0008999">
    <property type="term" value="F:protein-N-terminal-alanine acetyltransferase activity"/>
    <property type="evidence" value="ECO:0007669"/>
    <property type="project" value="UniProtKB-EC"/>
</dbReference>
<dbReference type="CDD" id="cd04301">
    <property type="entry name" value="NAT_SF"/>
    <property type="match status" value="1"/>
</dbReference>
<feature type="domain" description="N-acetyltransferase" evidence="1">
    <location>
        <begin position="1"/>
        <end position="149"/>
    </location>
</feature>
<dbReference type="Pfam" id="PF13302">
    <property type="entry name" value="Acetyltransf_3"/>
    <property type="match status" value="1"/>
</dbReference>
<dbReference type="AlphaFoldDB" id="A0A7V9YZ02"/>
<keyword evidence="3" id="KW-1185">Reference proteome</keyword>
<dbReference type="PANTHER" id="PTHR43792:SF13">
    <property type="entry name" value="ACETYLTRANSFERASE"/>
    <property type="match status" value="1"/>
</dbReference>
<reference evidence="2 3" key="1">
    <citation type="submission" date="2020-07" db="EMBL/GenBank/DDBJ databases">
        <title>Genomic Encyclopedia of Type Strains, Phase IV (KMG-IV): sequencing the most valuable type-strain genomes for metagenomic binning, comparative biology and taxonomic classification.</title>
        <authorList>
            <person name="Goeker M."/>
        </authorList>
    </citation>
    <scope>NUCLEOTIDE SEQUENCE [LARGE SCALE GENOMIC DNA]</scope>
    <source>
        <strain evidence="2 3">DSM 25220</strain>
    </source>
</reference>
<evidence type="ECO:0000313" key="2">
    <source>
        <dbReference type="EMBL" id="MBA2870945.1"/>
    </source>
</evidence>
<dbReference type="InterPro" id="IPR000182">
    <property type="entry name" value="GNAT_dom"/>
</dbReference>
<sequence>MEIYTERLFIVPCTLENYSKLSNQYNMGPHIEMYLEQLKRDSSVKGWGVWFVILRKNHQVIGDIGFKGKPNEQKTVEIGYGIIPTAQNKGFATEAVQGLIDWAFSSGQVEKVIAECLEDNVASIRVLEKVGMERTFAKDEMLYWELEKPFK</sequence>
<dbReference type="Proteomes" id="UP000580891">
    <property type="component" value="Unassembled WGS sequence"/>
</dbReference>
<dbReference type="EC" id="2.3.1.267" evidence="2"/>
<keyword evidence="2" id="KW-0808">Transferase</keyword>